<reference evidence="2" key="2">
    <citation type="journal article" date="2024" name="Plant">
        <title>Genomic evolution and insights into agronomic trait innovations of Sesamum species.</title>
        <authorList>
            <person name="Miao H."/>
            <person name="Wang L."/>
            <person name="Qu L."/>
            <person name="Liu H."/>
            <person name="Sun Y."/>
            <person name="Le M."/>
            <person name="Wang Q."/>
            <person name="Wei S."/>
            <person name="Zheng Y."/>
            <person name="Lin W."/>
            <person name="Duan Y."/>
            <person name="Cao H."/>
            <person name="Xiong S."/>
            <person name="Wang X."/>
            <person name="Wei L."/>
            <person name="Li C."/>
            <person name="Ma Q."/>
            <person name="Ju M."/>
            <person name="Zhao R."/>
            <person name="Li G."/>
            <person name="Mu C."/>
            <person name="Tian Q."/>
            <person name="Mei H."/>
            <person name="Zhang T."/>
            <person name="Gao T."/>
            <person name="Zhang H."/>
        </authorList>
    </citation>
    <scope>NUCLEOTIDE SEQUENCE</scope>
    <source>
        <strain evidence="2">G02</strain>
    </source>
</reference>
<dbReference type="EMBL" id="JACGWJ010000007">
    <property type="protein sequence ID" value="KAL0409412.1"/>
    <property type="molecule type" value="Genomic_DNA"/>
</dbReference>
<dbReference type="PANTHER" id="PTHR37610">
    <property type="entry name" value="CCHC-TYPE DOMAIN-CONTAINING PROTEIN"/>
    <property type="match status" value="1"/>
</dbReference>
<feature type="region of interest" description="Disordered" evidence="1">
    <location>
        <begin position="1"/>
        <end position="33"/>
    </location>
</feature>
<evidence type="ECO:0008006" key="3">
    <source>
        <dbReference type="Google" id="ProtNLM"/>
    </source>
</evidence>
<sequence length="171" mass="19241">MATEVATVDAGEAGANNAPQKHESGVQKLHNLDHPGDTELIEQWTRTDSMVVSWLLNSMIGNISNAFIHTKSAKTLWITLNERYGICNGPLLYQLEREIASAMQGDLRVLDYFTKLHMLWDELVQLRPLPECTCGSACTCNVAKATSDLVEERHLMQFLMGLNDEYDNMRN</sequence>
<name>A0AAW2TXY3_SESRA</name>
<reference evidence="2" key="1">
    <citation type="submission" date="2020-06" db="EMBL/GenBank/DDBJ databases">
        <authorList>
            <person name="Li T."/>
            <person name="Hu X."/>
            <person name="Zhang T."/>
            <person name="Song X."/>
            <person name="Zhang H."/>
            <person name="Dai N."/>
            <person name="Sheng W."/>
            <person name="Hou X."/>
            <person name="Wei L."/>
        </authorList>
    </citation>
    <scope>NUCLEOTIDE SEQUENCE</scope>
    <source>
        <strain evidence="2">G02</strain>
        <tissue evidence="2">Leaf</tissue>
    </source>
</reference>
<protein>
    <recommendedName>
        <fullName evidence="3">Retrotransposon gag domain-containing protein</fullName>
    </recommendedName>
</protein>
<dbReference type="AlphaFoldDB" id="A0AAW2TXY3"/>
<evidence type="ECO:0000313" key="2">
    <source>
        <dbReference type="EMBL" id="KAL0409412.1"/>
    </source>
</evidence>
<accession>A0AAW2TXY3</accession>
<gene>
    <name evidence="2" type="ORF">Sradi_1875600</name>
</gene>
<feature type="compositionally biased region" description="Basic and acidic residues" evidence="1">
    <location>
        <begin position="20"/>
        <end position="33"/>
    </location>
</feature>
<proteinExistence type="predicted"/>
<organism evidence="2">
    <name type="scientific">Sesamum radiatum</name>
    <name type="common">Black benniseed</name>
    <dbReference type="NCBI Taxonomy" id="300843"/>
    <lineage>
        <taxon>Eukaryota</taxon>
        <taxon>Viridiplantae</taxon>
        <taxon>Streptophyta</taxon>
        <taxon>Embryophyta</taxon>
        <taxon>Tracheophyta</taxon>
        <taxon>Spermatophyta</taxon>
        <taxon>Magnoliopsida</taxon>
        <taxon>eudicotyledons</taxon>
        <taxon>Gunneridae</taxon>
        <taxon>Pentapetalae</taxon>
        <taxon>asterids</taxon>
        <taxon>lamiids</taxon>
        <taxon>Lamiales</taxon>
        <taxon>Pedaliaceae</taxon>
        <taxon>Sesamum</taxon>
    </lineage>
</organism>
<comment type="caution">
    <text evidence="2">The sequence shown here is derived from an EMBL/GenBank/DDBJ whole genome shotgun (WGS) entry which is preliminary data.</text>
</comment>
<evidence type="ECO:0000256" key="1">
    <source>
        <dbReference type="SAM" id="MobiDB-lite"/>
    </source>
</evidence>
<dbReference type="PANTHER" id="PTHR37610:SF40">
    <property type="entry name" value="OS01G0909600 PROTEIN"/>
    <property type="match status" value="1"/>
</dbReference>